<dbReference type="SUPFAM" id="SSF46785">
    <property type="entry name" value="Winged helix' DNA-binding domain"/>
    <property type="match status" value="1"/>
</dbReference>
<keyword evidence="1" id="KW-0805">Transcription regulation</keyword>
<proteinExistence type="predicted"/>
<evidence type="ECO:0000313" key="6">
    <source>
        <dbReference type="Proteomes" id="UP000323521"/>
    </source>
</evidence>
<evidence type="ECO:0000259" key="4">
    <source>
        <dbReference type="PROSITE" id="PS50949"/>
    </source>
</evidence>
<keyword evidence="2" id="KW-0238">DNA-binding</keyword>
<sequence length="242" mass="27627">MNEVLYLSIVKKIKENILKGHYKPGDMLDSESALMKEFQASRMTIRKSLSLLSNEGYVYSVPGKGNFVCTPETDLFQFRFNKYDDLLVPIDEVKLLFVKVKEASAQLADKFSLTTSDKIIEVSRLLSSAGEPVALEFIYFKYIPNQPVVEDRLKFANHLERLERSLAFAIQKTLEVRALKADQSVSRRLGCPEGDVVFCLEEMVVNSESDSVISYTLFYVQPKNIEMRATTPKEENNAKRIF</sequence>
<protein>
    <recommendedName>
        <fullName evidence="4">HTH gntR-type domain-containing protein</fullName>
    </recommendedName>
</protein>
<gene>
    <name evidence="5" type="ORF">DCMF_02435</name>
</gene>
<dbReference type="Gene3D" id="1.10.10.10">
    <property type="entry name" value="Winged helix-like DNA-binding domain superfamily/Winged helix DNA-binding domain"/>
    <property type="match status" value="1"/>
</dbReference>
<dbReference type="CDD" id="cd07377">
    <property type="entry name" value="WHTH_GntR"/>
    <property type="match status" value="1"/>
</dbReference>
<reference evidence="5 6" key="1">
    <citation type="submission" date="2016-10" db="EMBL/GenBank/DDBJ databases">
        <title>Complete Genome Sequence of Peptococcaceae strain DCMF.</title>
        <authorList>
            <person name="Edwards R.J."/>
            <person name="Holland S.I."/>
            <person name="Deshpande N.P."/>
            <person name="Wong Y.K."/>
            <person name="Ertan H."/>
            <person name="Manefield M."/>
            <person name="Russell T.L."/>
            <person name="Lee M.J."/>
        </authorList>
    </citation>
    <scope>NUCLEOTIDE SEQUENCE [LARGE SCALE GENOMIC DNA]</scope>
    <source>
        <strain evidence="5 6">DCMF</strain>
    </source>
</reference>
<dbReference type="AlphaFoldDB" id="A0A3G1KMX0"/>
<dbReference type="PRINTS" id="PR00035">
    <property type="entry name" value="HTHGNTR"/>
</dbReference>
<organism evidence="5 6">
    <name type="scientific">Formimonas warabiya</name>
    <dbReference type="NCBI Taxonomy" id="1761012"/>
    <lineage>
        <taxon>Bacteria</taxon>
        <taxon>Bacillati</taxon>
        <taxon>Bacillota</taxon>
        <taxon>Clostridia</taxon>
        <taxon>Eubacteriales</taxon>
        <taxon>Peptococcaceae</taxon>
        <taxon>Candidatus Formimonas</taxon>
    </lineage>
</organism>
<name>A0A3G1KMX0_FORW1</name>
<keyword evidence="3" id="KW-0804">Transcription</keyword>
<dbReference type="Pfam" id="PF07702">
    <property type="entry name" value="UTRA"/>
    <property type="match status" value="1"/>
</dbReference>
<accession>A0A3G1KMX0</accession>
<dbReference type="GO" id="GO:0003700">
    <property type="term" value="F:DNA-binding transcription factor activity"/>
    <property type="evidence" value="ECO:0007669"/>
    <property type="project" value="InterPro"/>
</dbReference>
<evidence type="ECO:0000313" key="5">
    <source>
        <dbReference type="EMBL" id="ATW23803.1"/>
    </source>
</evidence>
<dbReference type="PANTHER" id="PTHR44846:SF1">
    <property type="entry name" value="MANNOSYL-D-GLYCERATE TRANSPORT_METABOLISM SYSTEM REPRESSOR MNGR-RELATED"/>
    <property type="match status" value="1"/>
</dbReference>
<dbReference type="GO" id="GO:0045892">
    <property type="term" value="P:negative regulation of DNA-templated transcription"/>
    <property type="evidence" value="ECO:0007669"/>
    <property type="project" value="TreeGrafter"/>
</dbReference>
<keyword evidence="6" id="KW-1185">Reference proteome</keyword>
<dbReference type="EMBL" id="CP017634">
    <property type="protein sequence ID" value="ATW23803.1"/>
    <property type="molecule type" value="Genomic_DNA"/>
</dbReference>
<evidence type="ECO:0000256" key="3">
    <source>
        <dbReference type="ARBA" id="ARBA00023163"/>
    </source>
</evidence>
<dbReference type="OrthoDB" id="46236at2"/>
<dbReference type="InterPro" id="IPR028978">
    <property type="entry name" value="Chorismate_lyase_/UTRA_dom_sf"/>
</dbReference>
<dbReference type="InterPro" id="IPR050679">
    <property type="entry name" value="Bact_HTH_transcr_reg"/>
</dbReference>
<dbReference type="SMART" id="SM00866">
    <property type="entry name" value="UTRA"/>
    <property type="match status" value="1"/>
</dbReference>
<dbReference type="Gene3D" id="3.40.1410.10">
    <property type="entry name" value="Chorismate lyase-like"/>
    <property type="match status" value="1"/>
</dbReference>
<dbReference type="InterPro" id="IPR036390">
    <property type="entry name" value="WH_DNA-bd_sf"/>
</dbReference>
<dbReference type="InterPro" id="IPR036388">
    <property type="entry name" value="WH-like_DNA-bd_sf"/>
</dbReference>
<dbReference type="SUPFAM" id="SSF64288">
    <property type="entry name" value="Chorismate lyase-like"/>
    <property type="match status" value="1"/>
</dbReference>
<dbReference type="GO" id="GO:0003677">
    <property type="term" value="F:DNA binding"/>
    <property type="evidence" value="ECO:0007669"/>
    <property type="project" value="UniProtKB-KW"/>
</dbReference>
<dbReference type="RefSeq" id="WP_148132967.1">
    <property type="nucleotide sequence ID" value="NZ_CP017634.1"/>
</dbReference>
<dbReference type="PROSITE" id="PS50949">
    <property type="entry name" value="HTH_GNTR"/>
    <property type="match status" value="1"/>
</dbReference>
<dbReference type="Proteomes" id="UP000323521">
    <property type="component" value="Chromosome"/>
</dbReference>
<evidence type="ECO:0000256" key="1">
    <source>
        <dbReference type="ARBA" id="ARBA00023015"/>
    </source>
</evidence>
<dbReference type="PANTHER" id="PTHR44846">
    <property type="entry name" value="MANNOSYL-D-GLYCERATE TRANSPORT/METABOLISM SYSTEM REPRESSOR MNGR-RELATED"/>
    <property type="match status" value="1"/>
</dbReference>
<dbReference type="KEGG" id="fwa:DCMF_02435"/>
<evidence type="ECO:0000256" key="2">
    <source>
        <dbReference type="ARBA" id="ARBA00023125"/>
    </source>
</evidence>
<dbReference type="InterPro" id="IPR000524">
    <property type="entry name" value="Tscrpt_reg_HTH_GntR"/>
</dbReference>
<dbReference type="SMART" id="SM00345">
    <property type="entry name" value="HTH_GNTR"/>
    <property type="match status" value="1"/>
</dbReference>
<dbReference type="Pfam" id="PF00392">
    <property type="entry name" value="GntR"/>
    <property type="match status" value="1"/>
</dbReference>
<feature type="domain" description="HTH gntR-type" evidence="4">
    <location>
        <begin position="3"/>
        <end position="71"/>
    </location>
</feature>
<dbReference type="InterPro" id="IPR011663">
    <property type="entry name" value="UTRA"/>
</dbReference>